<dbReference type="InterPro" id="IPR003346">
    <property type="entry name" value="Transposase_20"/>
</dbReference>
<gene>
    <name evidence="3" type="ORF">CUN67_22075</name>
</gene>
<dbReference type="AlphaFoldDB" id="A0A6B9G7D4"/>
<evidence type="ECO:0000259" key="2">
    <source>
        <dbReference type="Pfam" id="PF02371"/>
    </source>
</evidence>
<keyword evidence="3" id="KW-0614">Plasmid</keyword>
<dbReference type="GO" id="GO:0004803">
    <property type="term" value="F:transposase activity"/>
    <property type="evidence" value="ECO:0007669"/>
    <property type="project" value="InterPro"/>
</dbReference>
<dbReference type="PANTHER" id="PTHR33055">
    <property type="entry name" value="TRANSPOSASE FOR INSERTION SEQUENCE ELEMENT IS1111A"/>
    <property type="match status" value="1"/>
</dbReference>
<dbReference type="GO" id="GO:0003677">
    <property type="term" value="F:DNA binding"/>
    <property type="evidence" value="ECO:0007669"/>
    <property type="project" value="InterPro"/>
</dbReference>
<dbReference type="InterPro" id="IPR047650">
    <property type="entry name" value="Transpos_IS110"/>
</dbReference>
<evidence type="ECO:0000313" key="3">
    <source>
        <dbReference type="EMBL" id="QGY31673.1"/>
    </source>
</evidence>
<dbReference type="PANTHER" id="PTHR33055:SF3">
    <property type="entry name" value="PUTATIVE TRANSPOSASE FOR IS117-RELATED"/>
    <property type="match status" value="1"/>
</dbReference>
<evidence type="ECO:0000313" key="4">
    <source>
        <dbReference type="Proteomes" id="UP000502005"/>
    </source>
</evidence>
<organism evidence="3 4">
    <name type="scientific">Pantoea cypripedii</name>
    <name type="common">Pectobacterium cypripedii</name>
    <name type="synonym">Erwinia cypripedii</name>
    <dbReference type="NCBI Taxonomy" id="55209"/>
    <lineage>
        <taxon>Bacteria</taxon>
        <taxon>Pseudomonadati</taxon>
        <taxon>Pseudomonadota</taxon>
        <taxon>Gammaproteobacteria</taxon>
        <taxon>Enterobacterales</taxon>
        <taxon>Erwiniaceae</taxon>
        <taxon>Pantoea</taxon>
    </lineage>
</organism>
<name>A0A6B9G7D4_PANCY</name>
<geneLocation type="plasmid" evidence="4">
    <name>pne1a</name>
</geneLocation>
<protein>
    <submittedName>
        <fullName evidence="3">IS110 family transposase</fullName>
    </submittedName>
</protein>
<reference evidence="3 4" key="1">
    <citation type="submission" date="2017-11" db="EMBL/GenBank/DDBJ databases">
        <title>Genome sequence of Pantoea cypripedii NE1.</title>
        <authorList>
            <person name="Nascimento F.X."/>
        </authorList>
    </citation>
    <scope>NUCLEOTIDE SEQUENCE [LARGE SCALE GENOMIC DNA]</scope>
    <source>
        <strain evidence="3 4">NE1</strain>
        <plasmid evidence="4">pne1a</plasmid>
    </source>
</reference>
<feature type="region of interest" description="Disordered" evidence="1">
    <location>
        <begin position="1"/>
        <end position="37"/>
    </location>
</feature>
<dbReference type="GO" id="GO:0006313">
    <property type="term" value="P:DNA transposition"/>
    <property type="evidence" value="ECO:0007669"/>
    <property type="project" value="InterPro"/>
</dbReference>
<evidence type="ECO:0000256" key="1">
    <source>
        <dbReference type="SAM" id="MobiDB-lite"/>
    </source>
</evidence>
<sequence length="108" mass="11977">PRDMKANQVSRHAGLHVKRSQSGSSVNRPGRLGKAGNGHLRRAMYMAALSAAHHEPRANAFYTALVARGRKKIQAICAIMRKYLTGLWSCIKHGQDFDAAKLFSDRHP</sequence>
<dbReference type="Pfam" id="PF02371">
    <property type="entry name" value="Transposase_20"/>
    <property type="match status" value="1"/>
</dbReference>
<feature type="domain" description="Transposase IS116/IS110/IS902 C-terminal" evidence="2">
    <location>
        <begin position="5"/>
        <end position="62"/>
    </location>
</feature>
<feature type="non-terminal residue" evidence="3">
    <location>
        <position position="1"/>
    </location>
</feature>
<dbReference type="Proteomes" id="UP000502005">
    <property type="component" value="Plasmid pNE1A"/>
</dbReference>
<accession>A0A6B9G7D4</accession>
<proteinExistence type="predicted"/>
<dbReference type="EMBL" id="CP024769">
    <property type="protein sequence ID" value="QGY31673.1"/>
    <property type="molecule type" value="Genomic_DNA"/>
</dbReference>